<dbReference type="OrthoDB" id="2365314at2"/>
<comment type="caution">
    <text evidence="5">Lacks conserved residue(s) required for the propagation of feature annotation.</text>
</comment>
<keyword evidence="4 5" id="KW-0472">Membrane</keyword>
<dbReference type="InterPro" id="IPR010899">
    <property type="entry name" value="UPF0344"/>
</dbReference>
<evidence type="ECO:0000313" key="7">
    <source>
        <dbReference type="Proteomes" id="UP000184079"/>
    </source>
</evidence>
<organism evidence="6 7">
    <name type="scientific">Virgibacillus chiguensis</name>
    <dbReference type="NCBI Taxonomy" id="411959"/>
    <lineage>
        <taxon>Bacteria</taxon>
        <taxon>Bacillati</taxon>
        <taxon>Bacillota</taxon>
        <taxon>Bacilli</taxon>
        <taxon>Bacillales</taxon>
        <taxon>Bacillaceae</taxon>
        <taxon>Virgibacillus</taxon>
    </lineage>
</organism>
<keyword evidence="7" id="KW-1185">Reference proteome</keyword>
<name>A0A1M5PW52_9BACI</name>
<keyword evidence="3 5" id="KW-1133">Transmembrane helix</keyword>
<evidence type="ECO:0000313" key="6">
    <source>
        <dbReference type="EMBL" id="SHH06048.1"/>
    </source>
</evidence>
<reference evidence="7" key="1">
    <citation type="submission" date="2016-11" db="EMBL/GenBank/DDBJ databases">
        <authorList>
            <person name="Varghese N."/>
            <person name="Submissions S."/>
        </authorList>
    </citation>
    <scope>NUCLEOTIDE SEQUENCE [LARGE SCALE GENOMIC DNA]</scope>
    <source>
        <strain evidence="7">CGMCC 1.6496</strain>
    </source>
</reference>
<evidence type="ECO:0000256" key="4">
    <source>
        <dbReference type="ARBA" id="ARBA00023136"/>
    </source>
</evidence>
<keyword evidence="2 5" id="KW-0812">Transmembrane</keyword>
<comment type="subcellular location">
    <subcellularLocation>
        <location evidence="5">Cell membrane</location>
        <topology evidence="5">Multi-pass membrane protein</topology>
    </subcellularLocation>
</comment>
<dbReference type="EMBL" id="FQXD01000003">
    <property type="protein sequence ID" value="SHH06048.1"/>
    <property type="molecule type" value="Genomic_DNA"/>
</dbReference>
<proteinExistence type="inferred from homology"/>
<dbReference type="RefSeq" id="WP_073006157.1">
    <property type="nucleotide sequence ID" value="NZ_FQXD01000003.1"/>
</dbReference>
<accession>A0A1M5PW52</accession>
<evidence type="ECO:0000256" key="2">
    <source>
        <dbReference type="ARBA" id="ARBA00022692"/>
    </source>
</evidence>
<sequence length="122" mass="13595">MTHLHITGWVLGFILLAISYAMYKKGNTKAGKIVHMILRLDYLLILYSGGDLITPYFNGGSLMAEAIVKGVAGIWMIAIMEMILVRLPKEKPLKVLWIQFVIALIILLVLGFVRLPMGIQLG</sequence>
<feature type="transmembrane region" description="Helical" evidence="5">
    <location>
        <begin position="6"/>
        <end position="23"/>
    </location>
</feature>
<evidence type="ECO:0000256" key="1">
    <source>
        <dbReference type="ARBA" id="ARBA00022475"/>
    </source>
</evidence>
<gene>
    <name evidence="6" type="ORF">SAMN05421807_103238</name>
</gene>
<evidence type="ECO:0000256" key="5">
    <source>
        <dbReference type="HAMAP-Rule" id="MF_01536"/>
    </source>
</evidence>
<keyword evidence="1 5" id="KW-1003">Cell membrane</keyword>
<dbReference type="AlphaFoldDB" id="A0A1M5PW52"/>
<dbReference type="Pfam" id="PF07457">
    <property type="entry name" value="DUF1516"/>
    <property type="match status" value="1"/>
</dbReference>
<feature type="transmembrane region" description="Helical" evidence="5">
    <location>
        <begin position="96"/>
        <end position="117"/>
    </location>
</feature>
<feature type="transmembrane region" description="Helical" evidence="5">
    <location>
        <begin position="62"/>
        <end position="84"/>
    </location>
</feature>
<dbReference type="GO" id="GO:0005886">
    <property type="term" value="C:plasma membrane"/>
    <property type="evidence" value="ECO:0007669"/>
    <property type="project" value="UniProtKB-SubCell"/>
</dbReference>
<comment type="similarity">
    <text evidence="5">Belongs to the UPF0344 family.</text>
</comment>
<dbReference type="Proteomes" id="UP000184079">
    <property type="component" value="Unassembled WGS sequence"/>
</dbReference>
<evidence type="ECO:0000256" key="3">
    <source>
        <dbReference type="ARBA" id="ARBA00022989"/>
    </source>
</evidence>
<dbReference type="HAMAP" id="MF_01536">
    <property type="entry name" value="UPF0344"/>
    <property type="match status" value="1"/>
</dbReference>
<protein>
    <recommendedName>
        <fullName evidence="5">UPF0344 protein SAMN05421807_103238</fullName>
    </recommendedName>
</protein>